<evidence type="ECO:0000313" key="2">
    <source>
        <dbReference type="Proteomes" id="UP000017670"/>
    </source>
</evidence>
<dbReference type="Proteomes" id="UP000017670">
    <property type="component" value="Unassembled WGS sequence"/>
</dbReference>
<sequence>MQFNGRLNTETKRLLEDMDNIEEWGDMKLELVIFSHKGFYSAALRNISRTPYSSFGHLNDSQGVWRFTDKEKGIRTIRKHTQRIPITFELGA</sequence>
<dbReference type="AlphaFoldDB" id="N9DXP3"/>
<dbReference type="EMBL" id="APQL01000013">
    <property type="protein sequence ID" value="ENW02983.1"/>
    <property type="molecule type" value="Genomic_DNA"/>
</dbReference>
<accession>N9DXP3</accession>
<comment type="caution">
    <text evidence="1">The sequence shown here is derived from an EMBL/GenBank/DDBJ whole genome shotgun (WGS) entry which is preliminary data.</text>
</comment>
<keyword evidence="2" id="KW-1185">Reference proteome</keyword>
<gene>
    <name evidence="1" type="ORF">F933_03389</name>
</gene>
<protein>
    <submittedName>
        <fullName evidence="1">Uncharacterized protein</fullName>
    </submittedName>
</protein>
<dbReference type="STRING" id="262668.GCA_000931715_00126"/>
<dbReference type="HOGENOM" id="CLU_2406570_0_0_6"/>
<dbReference type="GeneID" id="29858283"/>
<proteinExistence type="predicted"/>
<reference evidence="1 2" key="1">
    <citation type="submission" date="2013-02" db="EMBL/GenBank/DDBJ databases">
        <title>The Genome Sequence of Acinetobacter beijerinckii CIP 110307.</title>
        <authorList>
            <consortium name="The Broad Institute Genome Sequencing Platform"/>
            <consortium name="The Broad Institute Genome Sequencing Center for Infectious Disease"/>
            <person name="Cerqueira G."/>
            <person name="Feldgarden M."/>
            <person name="Courvalin P."/>
            <person name="Perichon B."/>
            <person name="Grillot-Courvalin C."/>
            <person name="Clermont D."/>
            <person name="Rocha E."/>
            <person name="Yoon E.-J."/>
            <person name="Nemec A."/>
            <person name="Walker B."/>
            <person name="Young S.K."/>
            <person name="Zeng Q."/>
            <person name="Gargeya S."/>
            <person name="Fitzgerald M."/>
            <person name="Haas B."/>
            <person name="Abouelleil A."/>
            <person name="Alvarado L."/>
            <person name="Arachchi H.M."/>
            <person name="Berlin A.M."/>
            <person name="Chapman S.B."/>
            <person name="Dewar J."/>
            <person name="Goldberg J."/>
            <person name="Griggs A."/>
            <person name="Gujja S."/>
            <person name="Hansen M."/>
            <person name="Howarth C."/>
            <person name="Imamovic A."/>
            <person name="Larimer J."/>
            <person name="McCowan C."/>
            <person name="Murphy C."/>
            <person name="Neiman D."/>
            <person name="Pearson M."/>
            <person name="Priest M."/>
            <person name="Roberts A."/>
            <person name="Saif S."/>
            <person name="Shea T."/>
            <person name="Sisk P."/>
            <person name="Sykes S."/>
            <person name="Wortman J."/>
            <person name="Nusbaum C."/>
            <person name="Birren B."/>
        </authorList>
    </citation>
    <scope>NUCLEOTIDE SEQUENCE [LARGE SCALE GENOMIC DNA]</scope>
    <source>
        <strain evidence="1 2">CIP 110307</strain>
    </source>
</reference>
<evidence type="ECO:0000313" key="1">
    <source>
        <dbReference type="EMBL" id="ENW02983.1"/>
    </source>
</evidence>
<dbReference type="RefSeq" id="WP_005063391.1">
    <property type="nucleotide sequence ID" value="NZ_KB849767.1"/>
</dbReference>
<name>N9DXP3_9GAMM</name>
<organism evidence="1 2">
    <name type="scientific">Acinetobacter beijerinckii CIP 110307</name>
    <dbReference type="NCBI Taxonomy" id="1217648"/>
    <lineage>
        <taxon>Bacteria</taxon>
        <taxon>Pseudomonadati</taxon>
        <taxon>Pseudomonadota</taxon>
        <taxon>Gammaproteobacteria</taxon>
        <taxon>Moraxellales</taxon>
        <taxon>Moraxellaceae</taxon>
        <taxon>Acinetobacter</taxon>
    </lineage>
</organism>